<keyword evidence="2" id="KW-1185">Reference proteome</keyword>
<accession>A0ABT4KIV1</accession>
<dbReference type="Proteomes" id="UP001079430">
    <property type="component" value="Unassembled WGS sequence"/>
</dbReference>
<dbReference type="EMBL" id="JAPVOI010000004">
    <property type="protein sequence ID" value="MCZ4091695.1"/>
    <property type="molecule type" value="Genomic_DNA"/>
</dbReference>
<gene>
    <name evidence="1" type="ORF">O3W52_16935</name>
</gene>
<evidence type="ECO:0000313" key="2">
    <source>
        <dbReference type="Proteomes" id="UP001079430"/>
    </source>
</evidence>
<name>A0ABT4KIV1_9HYPH</name>
<sequence length="181" mass="17908">MTDRQRNTIADGLEVQGAASRANNKAAGYGAQSIPTCTVSFSSANVTATWSTATELDLPYAAWSFGGGLTAKAGTITSPTSAGTVTASGLGITPTSALFITGPGALNTEVVGGFGAGWLTASAGGSMGCIGSTGYCSTTRLNVSNGADLASLSSFASGQLTLNFTTADATARLIPFIAFGN</sequence>
<protein>
    <submittedName>
        <fullName evidence="1">Uncharacterized protein</fullName>
    </submittedName>
</protein>
<evidence type="ECO:0000313" key="1">
    <source>
        <dbReference type="EMBL" id="MCZ4091695.1"/>
    </source>
</evidence>
<proteinExistence type="predicted"/>
<comment type="caution">
    <text evidence="1">The sequence shown here is derived from an EMBL/GenBank/DDBJ whole genome shotgun (WGS) entry which is preliminary data.</text>
</comment>
<reference evidence="1" key="1">
    <citation type="submission" date="2022-10" db="EMBL/GenBank/DDBJ databases">
        <title>Whole genome sequencing of three plant growth promoting bacteria isolated from Vachellia tortilis subsp. raddiana in Morocco.</title>
        <authorList>
            <person name="Hnini M."/>
            <person name="Zouagui R."/>
            <person name="Zouagui H."/>
            <person name="Chemao Elfihri M.-W."/>
            <person name="Ibrahimi A."/>
            <person name="Sbabou L."/>
            <person name="Aurag J."/>
        </authorList>
    </citation>
    <scope>NUCLEOTIDE SEQUENCE</scope>
    <source>
        <strain evidence="1">LMR678</strain>
    </source>
</reference>
<organism evidence="1 2">
    <name type="scientific">Sinorhizobium psoraleae</name>
    <dbReference type="NCBI Taxonomy" id="520838"/>
    <lineage>
        <taxon>Bacteria</taxon>
        <taxon>Pseudomonadati</taxon>
        <taxon>Pseudomonadota</taxon>
        <taxon>Alphaproteobacteria</taxon>
        <taxon>Hyphomicrobiales</taxon>
        <taxon>Rhizobiaceae</taxon>
        <taxon>Sinorhizobium/Ensifer group</taxon>
        <taxon>Sinorhizobium</taxon>
    </lineage>
</organism>
<dbReference type="RefSeq" id="WP_269281845.1">
    <property type="nucleotide sequence ID" value="NZ_JAPVOI010000004.1"/>
</dbReference>